<evidence type="ECO:0000313" key="1">
    <source>
        <dbReference type="EMBL" id="NYZ18764.1"/>
    </source>
</evidence>
<protein>
    <submittedName>
        <fullName evidence="1">Uncharacterized protein</fullName>
    </submittedName>
</protein>
<dbReference type="EMBL" id="JABFDB010000001">
    <property type="protein sequence ID" value="NYZ18764.1"/>
    <property type="molecule type" value="Genomic_DNA"/>
</dbReference>
<name>A0ABX2T386_9PROT</name>
<accession>A0ABX2T386</accession>
<proteinExistence type="predicted"/>
<dbReference type="RefSeq" id="WP_180280480.1">
    <property type="nucleotide sequence ID" value="NZ_JABFDB010000001.1"/>
</dbReference>
<gene>
    <name evidence="1" type="ORF">HND93_03500</name>
</gene>
<keyword evidence="2" id="KW-1185">Reference proteome</keyword>
<evidence type="ECO:0000313" key="2">
    <source>
        <dbReference type="Proteomes" id="UP000584642"/>
    </source>
</evidence>
<dbReference type="Proteomes" id="UP000584642">
    <property type="component" value="Unassembled WGS sequence"/>
</dbReference>
<comment type="caution">
    <text evidence="1">The sequence shown here is derived from an EMBL/GenBank/DDBJ whole genome shotgun (WGS) entry which is preliminary data.</text>
</comment>
<sequence length="265" mass="29793">MQDRYTFDVGDFGKYGLLRAICGSKPITPNLSLGVVWYLTPDEQHNADGKHLSYLLVEKPEYSLCDPGLYYEMRRLLISEDGGPVPERRRVATVEQSSILPSGTAFYGEPLSFSNNTTPAFRLAARNAWVQRALSATAGYEVVFLDPDNGVECSSARRTNNNGTKYTFWDEVKAFSSRGQSVVVYHHLNRTAAVKVQVATLATEFRRRMPGSTDVSALVFRRGTCRAYFIVAVPDHHERIRNRVRQMLTGPWSRHFELAASLPPV</sequence>
<organism evidence="1 2">
    <name type="scientific">Azospirillum oleiclasticum</name>
    <dbReference type="NCBI Taxonomy" id="2735135"/>
    <lineage>
        <taxon>Bacteria</taxon>
        <taxon>Pseudomonadati</taxon>
        <taxon>Pseudomonadota</taxon>
        <taxon>Alphaproteobacteria</taxon>
        <taxon>Rhodospirillales</taxon>
        <taxon>Azospirillaceae</taxon>
        <taxon>Azospirillum</taxon>
    </lineage>
</organism>
<reference evidence="1 2" key="1">
    <citation type="submission" date="2020-05" db="EMBL/GenBank/DDBJ databases">
        <title>Azospirillum oleiclasticum sp. nov, a nitrogen-fixing and heavy crude oil-emulsifying bacterium isolated from the crude oil of Yumen Oilfield.</title>
        <authorList>
            <person name="Wu D."/>
            <person name="Cai M."/>
            <person name="Zhang X."/>
        </authorList>
    </citation>
    <scope>NUCLEOTIDE SEQUENCE [LARGE SCALE GENOMIC DNA]</scope>
    <source>
        <strain evidence="1 2">ROY-1-1-2</strain>
    </source>
</reference>